<dbReference type="InterPro" id="IPR000595">
    <property type="entry name" value="cNMP-bd_dom"/>
</dbReference>
<comment type="subcellular location">
    <subcellularLocation>
        <location evidence="1">Cell membrane</location>
        <topology evidence="1">Multi-pass membrane protein</topology>
    </subcellularLocation>
</comment>
<dbReference type="PANTHER" id="PTHR30566:SF5">
    <property type="entry name" value="MECHANOSENSITIVE ION CHANNEL PROTEIN 1, MITOCHONDRIAL-RELATED"/>
    <property type="match status" value="1"/>
</dbReference>
<evidence type="ECO:0000256" key="5">
    <source>
        <dbReference type="ARBA" id="ARBA00023136"/>
    </source>
</evidence>
<dbReference type="InterPro" id="IPR011066">
    <property type="entry name" value="MscS_channel_C_sf"/>
</dbReference>
<feature type="transmembrane region" description="Helical" evidence="6">
    <location>
        <begin position="20"/>
        <end position="38"/>
    </location>
</feature>
<dbReference type="EMBL" id="AP009384">
    <property type="protein sequence ID" value="BAF87640.1"/>
    <property type="molecule type" value="Genomic_DNA"/>
</dbReference>
<keyword evidence="2" id="KW-1003">Cell membrane</keyword>
<evidence type="ECO:0000256" key="1">
    <source>
        <dbReference type="ARBA" id="ARBA00004651"/>
    </source>
</evidence>
<dbReference type="PROSITE" id="PS50042">
    <property type="entry name" value="CNMP_BINDING_3"/>
    <property type="match status" value="1"/>
</dbReference>
<dbReference type="STRING" id="438753.AZC_1642"/>
<feature type="domain" description="Cyclic nucleotide-binding" evidence="7">
    <location>
        <begin position="352"/>
        <end position="454"/>
    </location>
</feature>
<dbReference type="KEGG" id="azc:AZC_1642"/>
<dbReference type="InterPro" id="IPR023408">
    <property type="entry name" value="MscS_beta-dom_sf"/>
</dbReference>
<reference evidence="8 9" key="4">
    <citation type="journal article" date="2009" name="Appl. Environ. Microbiol.">
        <title>Comparative genome-wide transcriptional profiling of Azorhizobium caulinodans ORS571 grown under free-living and symbiotic conditions.</title>
        <authorList>
            <person name="Tsukada S."/>
            <person name="Aono T."/>
            <person name="Akiba N."/>
            <person name="Lee KB."/>
            <person name="Liu CT."/>
            <person name="Toyazaki H."/>
            <person name="Oyaizu H."/>
        </authorList>
    </citation>
    <scope>NUCLEOTIDE SEQUENCE [LARGE SCALE GENOMIC DNA]</scope>
    <source>
        <strain evidence="9">ATCC 43989 / DSM 5975 / JCM 20966 / LMG 6465 / NBRC 14845 / NCIMB 13405 / ORS 571</strain>
    </source>
</reference>
<reference evidence="8 9" key="3">
    <citation type="journal article" date="2008" name="BMC Genomics">
        <title>The genome of the versatile nitrogen fixer Azorhizobium caulinodans ORS571.</title>
        <authorList>
            <person name="Lee KB."/>
            <person name="Backer P.D."/>
            <person name="Aono T."/>
            <person name="Liu CT."/>
            <person name="Suzuki S."/>
            <person name="Suzuki T."/>
            <person name="Kaneko T."/>
            <person name="Yamada M."/>
            <person name="Tabata S."/>
            <person name="Kupfer D.M."/>
            <person name="Najar F.Z."/>
            <person name="Wiley G.B."/>
            <person name="Roe B."/>
            <person name="Binnewies T.T."/>
            <person name="Ussery D.W."/>
            <person name="D'Haeze W."/>
            <person name="Herder J.D."/>
            <person name="Gevers D."/>
            <person name="Vereecke D."/>
            <person name="Holsters M."/>
            <person name="Oyaizu H."/>
        </authorList>
    </citation>
    <scope>NUCLEOTIDE SEQUENCE [LARGE SCALE GENOMIC DNA]</scope>
    <source>
        <strain evidence="9">ATCC 43989 / DSM 5975 / JCM 20966 / LMG 6465 / NBRC 14845 / NCIMB 13405 / ORS 571</strain>
    </source>
</reference>
<feature type="transmembrane region" description="Helical" evidence="6">
    <location>
        <begin position="120"/>
        <end position="140"/>
    </location>
</feature>
<reference evidence="9" key="2">
    <citation type="submission" date="2007-04" db="EMBL/GenBank/DDBJ databases">
        <title>Complete genome sequence of the nitrogen-fixing bacterium Azorhizobium caulinodans ORS571.</title>
        <authorList>
            <person name="Lee K.B."/>
            <person name="Backer P.D."/>
            <person name="Aono T."/>
            <person name="Liu C.T."/>
            <person name="Suzuki S."/>
            <person name="Suzuki T."/>
            <person name="Kaneko T."/>
            <person name="Yamada M."/>
            <person name="Tabata S."/>
            <person name="Kupfer D.M."/>
            <person name="Najar F.Z."/>
            <person name="Wiley G.B."/>
            <person name="Roe B."/>
            <person name="Binnewies T."/>
            <person name="Ussery D."/>
            <person name="Vereecke D."/>
            <person name="Gevers D."/>
            <person name="Holsters M."/>
            <person name="Oyaizu H."/>
        </authorList>
    </citation>
    <scope>NUCLEOTIDE SEQUENCE [LARGE SCALE GENOMIC DNA]</scope>
    <source>
        <strain evidence="9">ATCC 43989 / DSM 5975 / JCM 20966 / LMG 6465 / NBRC 14845 / NCIMB 13405 / ORS 571</strain>
    </source>
</reference>
<evidence type="ECO:0000256" key="6">
    <source>
        <dbReference type="SAM" id="Phobius"/>
    </source>
</evidence>
<evidence type="ECO:0000313" key="9">
    <source>
        <dbReference type="Proteomes" id="UP000000270"/>
    </source>
</evidence>
<proteinExistence type="predicted"/>
<gene>
    <name evidence="8" type="ordered locus">AZC_1642</name>
</gene>
<sequence length="507" mass="53595">MISGGTGLADELRLLIADPMVPTAVAALAVALGLRLALRDRPWPHLIGQVALLTLLTALLTSEGIVPYEAGAQAPPSLHGGFMSLAKVVWWSSAALCLAGFVRMFLIFERRPREGRLLQDLLVGVIYVGAALSVVADVFSVPVGTLIATSGVVAIVLGLALQSTLADLFSGIALNISRPYGVGDWVILPNGVEGRVIETNWRATHLLSSGNDLVILPNSNLAKEMLTNASGPERRHGVKLRVRLVPTLAPLALARVLRDALSSSTLILSHPAPAVHIKTLDAQAVDLELSFHVAELGASSAAKDEMFDLVYRHAKAAGLHLAAPAGAGGDSVPRSEVSQRPLSLRLLDSVALFSSLSEEEKAALADAMEQRAYRKDEVVAREGEVLSVLMIVRSGILGLTRSADAPGAEIHRLAPGDLIGEEGVLLGEGEAGTVRALTYVVAFAIAKEALAPLLKDRPGLADELGALLAQRRETAHLEAAAPCDREWGRSRLAEGIRAFMQVHRGRG</sequence>
<dbReference type="RefSeq" id="WP_012170170.1">
    <property type="nucleotide sequence ID" value="NC_009937.1"/>
</dbReference>
<evidence type="ECO:0000256" key="3">
    <source>
        <dbReference type="ARBA" id="ARBA00022692"/>
    </source>
</evidence>
<dbReference type="SMART" id="SM00100">
    <property type="entry name" value="cNMP"/>
    <property type="match status" value="1"/>
</dbReference>
<dbReference type="Proteomes" id="UP000000270">
    <property type="component" value="Chromosome"/>
</dbReference>
<evidence type="ECO:0000256" key="2">
    <source>
        <dbReference type="ARBA" id="ARBA00022475"/>
    </source>
</evidence>
<keyword evidence="5 6" id="KW-0472">Membrane</keyword>
<dbReference type="Pfam" id="PF00924">
    <property type="entry name" value="MS_channel_2nd"/>
    <property type="match status" value="1"/>
</dbReference>
<dbReference type="InterPro" id="IPR016846">
    <property type="entry name" value="cNMP-bd_ion_channel"/>
</dbReference>
<dbReference type="Gene3D" id="2.60.120.10">
    <property type="entry name" value="Jelly Rolls"/>
    <property type="match status" value="1"/>
</dbReference>
<dbReference type="GO" id="GO:0008381">
    <property type="term" value="F:mechanosensitive monoatomic ion channel activity"/>
    <property type="evidence" value="ECO:0007669"/>
    <property type="project" value="UniProtKB-ARBA"/>
</dbReference>
<accession>A8I3Q5</accession>
<evidence type="ECO:0000256" key="4">
    <source>
        <dbReference type="ARBA" id="ARBA00022989"/>
    </source>
</evidence>
<dbReference type="Gene3D" id="2.30.30.60">
    <property type="match status" value="1"/>
</dbReference>
<dbReference type="Pfam" id="PF00027">
    <property type="entry name" value="cNMP_binding"/>
    <property type="match status" value="1"/>
</dbReference>
<reference evidence="8 9" key="1">
    <citation type="journal article" date="2007" name="Appl. Environ. Microbiol.">
        <title>Rhizobial factors required for stem nodule maturation and maintenance in Sesbania rostrata-Azorhizobium caulinodans ORS571 symbiosis.</title>
        <authorList>
            <person name="Suzuki S."/>
            <person name="Aono T."/>
            <person name="Lee KB."/>
            <person name="Suzuki T."/>
            <person name="Liu CT."/>
            <person name="Miwa H."/>
            <person name="Wakao S."/>
            <person name="Iki T."/>
            <person name="Oyaizu H."/>
        </authorList>
    </citation>
    <scope>NUCLEOTIDE SEQUENCE [LARGE SCALE GENOMIC DNA]</scope>
    <source>
        <strain evidence="9">ATCC 43989 / DSM 5975 / JCM 20966 / LMG 6465 / NBRC 14845 / NCIMB 13405 / ORS 571</strain>
    </source>
</reference>
<organism evidence="8 9">
    <name type="scientific">Azorhizobium caulinodans (strain ATCC 43989 / DSM 5975 / JCM 20966 / LMG 6465 / NBRC 14845 / NCIMB 13405 / ORS 571)</name>
    <dbReference type="NCBI Taxonomy" id="438753"/>
    <lineage>
        <taxon>Bacteria</taxon>
        <taxon>Pseudomonadati</taxon>
        <taxon>Pseudomonadota</taxon>
        <taxon>Alphaproteobacteria</taxon>
        <taxon>Hyphomicrobiales</taxon>
        <taxon>Xanthobacteraceae</taxon>
        <taxon>Azorhizobium</taxon>
    </lineage>
</organism>
<name>A8I3Q5_AZOC5</name>
<reference evidence="8 9" key="5">
    <citation type="journal article" date="2010" name="Appl. Environ. Microbiol.">
        <title>phrR-like gene praR of Azorhizobium caulinodans ORS571 is essential for symbiosis with Sesbania rostrata and is involved in expression of reb genes.</title>
        <authorList>
            <person name="Akiba N."/>
            <person name="Aono T."/>
            <person name="Toyazaki H."/>
            <person name="Sato S."/>
            <person name="Oyaizu H."/>
        </authorList>
    </citation>
    <scope>NUCLEOTIDE SEQUENCE [LARGE SCALE GENOMIC DNA]</scope>
    <source>
        <strain evidence="9">ATCC 43989 / DSM 5975 / JCM 20966 / LMG 6465 / NBRC 14845 / NCIMB 13405 / ORS 571</strain>
    </source>
</reference>
<dbReference type="Gene3D" id="1.10.287.1260">
    <property type="match status" value="1"/>
</dbReference>
<dbReference type="InterPro" id="IPR018490">
    <property type="entry name" value="cNMP-bd_dom_sf"/>
</dbReference>
<keyword evidence="9" id="KW-1185">Reference proteome</keyword>
<dbReference type="GO" id="GO:0005886">
    <property type="term" value="C:plasma membrane"/>
    <property type="evidence" value="ECO:0007669"/>
    <property type="project" value="UniProtKB-SubCell"/>
</dbReference>
<evidence type="ECO:0000313" key="8">
    <source>
        <dbReference type="EMBL" id="BAF87640.1"/>
    </source>
</evidence>
<dbReference type="eggNOG" id="COG0664">
    <property type="taxonomic scope" value="Bacteria"/>
</dbReference>
<dbReference type="AlphaFoldDB" id="A8I3Q5"/>
<dbReference type="PIRSF" id="PIRSF026673">
    <property type="entry name" value="UCP026673_ion_chan"/>
    <property type="match status" value="1"/>
</dbReference>
<evidence type="ECO:0000259" key="7">
    <source>
        <dbReference type="PROSITE" id="PS50042"/>
    </source>
</evidence>
<dbReference type="InterPro" id="IPR014710">
    <property type="entry name" value="RmlC-like_jellyroll"/>
</dbReference>
<keyword evidence="3 6" id="KW-0812">Transmembrane</keyword>
<dbReference type="SUPFAM" id="SSF82689">
    <property type="entry name" value="Mechanosensitive channel protein MscS (YggB), C-terminal domain"/>
    <property type="match status" value="1"/>
</dbReference>
<keyword evidence="4 6" id="KW-1133">Transmembrane helix</keyword>
<dbReference type="SUPFAM" id="SSF51206">
    <property type="entry name" value="cAMP-binding domain-like"/>
    <property type="match status" value="1"/>
</dbReference>
<dbReference type="eggNOG" id="COG0668">
    <property type="taxonomic scope" value="Bacteria"/>
</dbReference>
<dbReference type="InterPro" id="IPR006685">
    <property type="entry name" value="MscS_channel_2nd"/>
</dbReference>
<protein>
    <submittedName>
        <fullName evidence="8">Putative mechanosensitive ion channel protein</fullName>
    </submittedName>
</protein>
<dbReference type="SUPFAM" id="SSF50182">
    <property type="entry name" value="Sm-like ribonucleoproteins"/>
    <property type="match status" value="1"/>
</dbReference>
<feature type="transmembrane region" description="Helical" evidence="6">
    <location>
        <begin position="50"/>
        <end position="68"/>
    </location>
</feature>
<dbReference type="HOGENOM" id="CLU_032479_1_0_5"/>
<dbReference type="CDD" id="cd00038">
    <property type="entry name" value="CAP_ED"/>
    <property type="match status" value="1"/>
</dbReference>
<dbReference type="PANTHER" id="PTHR30566">
    <property type="entry name" value="YNAI-RELATED MECHANOSENSITIVE ION CHANNEL"/>
    <property type="match status" value="1"/>
</dbReference>
<dbReference type="InterPro" id="IPR010920">
    <property type="entry name" value="LSM_dom_sf"/>
</dbReference>
<reference evidence="8 9" key="6">
    <citation type="journal article" date="2011" name="Appl. Environ. Microbiol.">
        <title>Involvement of the azorhizobial chromosome partition gene (parA) in the onset of bacteroid differentiation during Sesbania rostrata stem nodule development.</title>
        <authorList>
            <person name="Liu CT."/>
            <person name="Lee KB."/>
            <person name="Wang YS."/>
            <person name="Peng MH."/>
            <person name="Lee KT."/>
            <person name="Suzuki S."/>
            <person name="Suzuki T."/>
            <person name="Oyaizu H."/>
        </authorList>
    </citation>
    <scope>NUCLEOTIDE SEQUENCE [LARGE SCALE GENOMIC DNA]</scope>
    <source>
        <strain evidence="9">ATCC 43989 / DSM 5975 / JCM 20966 / LMG 6465 / NBRC 14845 / NCIMB 13405 / ORS 571</strain>
    </source>
</reference>
<feature type="transmembrane region" description="Helical" evidence="6">
    <location>
        <begin position="88"/>
        <end position="108"/>
    </location>
</feature>